<dbReference type="AlphaFoldDB" id="D7SRN8"/>
<dbReference type="InParanoid" id="D7SRN8"/>
<accession>D7SRN8</accession>
<keyword evidence="2" id="KW-1185">Reference proteome</keyword>
<dbReference type="HOGENOM" id="CLU_2487992_0_0_1"/>
<proteinExistence type="predicted"/>
<reference evidence="2" key="1">
    <citation type="journal article" date="2007" name="Nature">
        <title>The grapevine genome sequence suggests ancestral hexaploidization in major angiosperm phyla.</title>
        <authorList>
            <consortium name="The French-Italian Public Consortium for Grapevine Genome Characterization."/>
            <person name="Jaillon O."/>
            <person name="Aury J.-M."/>
            <person name="Noel B."/>
            <person name="Policriti A."/>
            <person name="Clepet C."/>
            <person name="Casagrande A."/>
            <person name="Choisne N."/>
            <person name="Aubourg S."/>
            <person name="Vitulo N."/>
            <person name="Jubin C."/>
            <person name="Vezzi A."/>
            <person name="Legeai F."/>
            <person name="Hugueney P."/>
            <person name="Dasilva C."/>
            <person name="Horner D."/>
            <person name="Mica E."/>
            <person name="Jublot D."/>
            <person name="Poulain J."/>
            <person name="Bruyere C."/>
            <person name="Billault A."/>
            <person name="Segurens B."/>
            <person name="Gouyvenoux M."/>
            <person name="Ugarte E."/>
            <person name="Cattonaro F."/>
            <person name="Anthouard V."/>
            <person name="Vico V."/>
            <person name="Del Fabbro C."/>
            <person name="Alaux M."/>
            <person name="Di Gaspero G."/>
            <person name="Dumas V."/>
            <person name="Felice N."/>
            <person name="Paillard S."/>
            <person name="Juman I."/>
            <person name="Moroldo M."/>
            <person name="Scalabrin S."/>
            <person name="Canaguier A."/>
            <person name="Le Clainche I."/>
            <person name="Malacrida G."/>
            <person name="Durand E."/>
            <person name="Pesole G."/>
            <person name="Laucou V."/>
            <person name="Chatelet P."/>
            <person name="Merdinoglu D."/>
            <person name="Delledonne M."/>
            <person name="Pezzotti M."/>
            <person name="Lecharny A."/>
            <person name="Scarpelli C."/>
            <person name="Artiguenave F."/>
            <person name="Pe M.E."/>
            <person name="Valle G."/>
            <person name="Morgante M."/>
            <person name="Caboche M."/>
            <person name="Adam-Blondon A.-F."/>
            <person name="Weissenbach J."/>
            <person name="Quetier F."/>
            <person name="Wincker P."/>
        </authorList>
    </citation>
    <scope>NUCLEOTIDE SEQUENCE [LARGE SCALE GENOMIC DNA]</scope>
    <source>
        <strain evidence="2">cv. Pinot noir / PN40024</strain>
    </source>
</reference>
<evidence type="ECO:0000313" key="1">
    <source>
        <dbReference type="EMBL" id="CBI18320.3"/>
    </source>
</evidence>
<sequence>MKNLTKKKLWCSYSKKACHTKEKCGKFHGKPQGLNRGDGNTLIQNLRETSKDLNPVRRLSAAHTATSSCSVQAIGLALGFNSLIKIH</sequence>
<dbReference type="EMBL" id="FN594971">
    <property type="protein sequence ID" value="CBI18320.3"/>
    <property type="molecule type" value="Genomic_DNA"/>
</dbReference>
<dbReference type="Proteomes" id="UP000009183">
    <property type="component" value="Chromosome 7"/>
</dbReference>
<evidence type="ECO:0000313" key="2">
    <source>
        <dbReference type="Proteomes" id="UP000009183"/>
    </source>
</evidence>
<dbReference type="PaxDb" id="29760-VIT_07s0095g00490.t01"/>
<organism evidence="1 2">
    <name type="scientific">Vitis vinifera</name>
    <name type="common">Grape</name>
    <dbReference type="NCBI Taxonomy" id="29760"/>
    <lineage>
        <taxon>Eukaryota</taxon>
        <taxon>Viridiplantae</taxon>
        <taxon>Streptophyta</taxon>
        <taxon>Embryophyta</taxon>
        <taxon>Tracheophyta</taxon>
        <taxon>Spermatophyta</taxon>
        <taxon>Magnoliopsida</taxon>
        <taxon>eudicotyledons</taxon>
        <taxon>Gunneridae</taxon>
        <taxon>Pentapetalae</taxon>
        <taxon>rosids</taxon>
        <taxon>Vitales</taxon>
        <taxon>Vitaceae</taxon>
        <taxon>Viteae</taxon>
        <taxon>Vitis</taxon>
    </lineage>
</organism>
<protein>
    <submittedName>
        <fullName evidence="1">Uncharacterized protein</fullName>
    </submittedName>
</protein>
<name>D7SRN8_VITVI</name>
<gene>
    <name evidence="1" type="ordered locus">VIT_07s0095g00490</name>
</gene>